<dbReference type="Proteomes" id="UP001269081">
    <property type="component" value="Unassembled WGS sequence"/>
</dbReference>
<keyword evidence="3" id="KW-1185">Reference proteome</keyword>
<evidence type="ECO:0000256" key="1">
    <source>
        <dbReference type="SAM" id="SignalP"/>
    </source>
</evidence>
<reference evidence="2 3" key="1">
    <citation type="submission" date="2023-07" db="EMBL/GenBank/DDBJ databases">
        <title>Sorghum-associated microbial communities from plants grown in Nebraska, USA.</title>
        <authorList>
            <person name="Schachtman D."/>
        </authorList>
    </citation>
    <scope>NUCLEOTIDE SEQUENCE [LARGE SCALE GENOMIC DNA]</scope>
    <source>
        <strain evidence="2 3">4129</strain>
    </source>
</reference>
<feature type="signal peptide" evidence="1">
    <location>
        <begin position="1"/>
        <end position="18"/>
    </location>
</feature>
<name>A0ABU1YEK2_9FLAO</name>
<gene>
    <name evidence="2" type="ORF">J2W48_004639</name>
</gene>
<sequence length="301" mass="34046">MRLKLFLLFVFTLSAVFSQNTNTLSNRINTDLYDSDSSKSMDAARLEKFHDPLNKSMNADAQFLAENLNINTAKSNLERHRIWLNMTNTGGAFKQILIGYIEGATNGLDRNFDGLSLDANPYIDFYSVISESNLVIQGRALPFSDADEVQLGYRTILTGDFTISIDHADGLLTHQPVFLEDKLTNTIHDLRVSGYTFATTTGTFKNRFVLRYKNQTLTTYDLEKKNNHVSVWIDNESININSALENIDKVFVYTISGKLIYTDNSVLANETIINGIKSNNEILLMKIILKGNQIETKKIIY</sequence>
<comment type="caution">
    <text evidence="2">The sequence shown here is derived from an EMBL/GenBank/DDBJ whole genome shotgun (WGS) entry which is preliminary data.</text>
</comment>
<protein>
    <submittedName>
        <fullName evidence="2">Uncharacterized protein</fullName>
    </submittedName>
</protein>
<proteinExistence type="predicted"/>
<organism evidence="2 3">
    <name type="scientific">Flavobacterium piscis</name>
    <dbReference type="NCBI Taxonomy" id="1114874"/>
    <lineage>
        <taxon>Bacteria</taxon>
        <taxon>Pseudomonadati</taxon>
        <taxon>Bacteroidota</taxon>
        <taxon>Flavobacteriia</taxon>
        <taxon>Flavobacteriales</taxon>
        <taxon>Flavobacteriaceae</taxon>
        <taxon>Flavobacterium</taxon>
    </lineage>
</organism>
<feature type="chain" id="PRO_5045411167" evidence="1">
    <location>
        <begin position="19"/>
        <end position="301"/>
    </location>
</feature>
<dbReference type="RefSeq" id="WP_310284432.1">
    <property type="nucleotide sequence ID" value="NZ_JAVDWQ010000030.1"/>
</dbReference>
<dbReference type="EMBL" id="JAVDWQ010000030">
    <property type="protein sequence ID" value="MDR7212674.1"/>
    <property type="molecule type" value="Genomic_DNA"/>
</dbReference>
<dbReference type="NCBIfam" id="NF033708">
    <property type="entry name" value="T9SS_Cterm_ChiA"/>
    <property type="match status" value="1"/>
</dbReference>
<evidence type="ECO:0000313" key="3">
    <source>
        <dbReference type="Proteomes" id="UP001269081"/>
    </source>
</evidence>
<evidence type="ECO:0000313" key="2">
    <source>
        <dbReference type="EMBL" id="MDR7212674.1"/>
    </source>
</evidence>
<keyword evidence="1" id="KW-0732">Signal</keyword>
<accession>A0ABU1YEK2</accession>